<organism evidence="1 2">
    <name type="scientific">Vaccinium darrowii</name>
    <dbReference type="NCBI Taxonomy" id="229202"/>
    <lineage>
        <taxon>Eukaryota</taxon>
        <taxon>Viridiplantae</taxon>
        <taxon>Streptophyta</taxon>
        <taxon>Embryophyta</taxon>
        <taxon>Tracheophyta</taxon>
        <taxon>Spermatophyta</taxon>
        <taxon>Magnoliopsida</taxon>
        <taxon>eudicotyledons</taxon>
        <taxon>Gunneridae</taxon>
        <taxon>Pentapetalae</taxon>
        <taxon>asterids</taxon>
        <taxon>Ericales</taxon>
        <taxon>Ericaceae</taxon>
        <taxon>Vaccinioideae</taxon>
        <taxon>Vaccinieae</taxon>
        <taxon>Vaccinium</taxon>
    </lineage>
</organism>
<gene>
    <name evidence="1" type="ORF">Vadar_010590</name>
</gene>
<dbReference type="Proteomes" id="UP000828048">
    <property type="component" value="Chromosome 5"/>
</dbReference>
<protein>
    <submittedName>
        <fullName evidence="1">Uncharacterized protein</fullName>
    </submittedName>
</protein>
<evidence type="ECO:0000313" key="1">
    <source>
        <dbReference type="EMBL" id="KAH7846160.1"/>
    </source>
</evidence>
<proteinExistence type="predicted"/>
<comment type="caution">
    <text evidence="1">The sequence shown here is derived from an EMBL/GenBank/DDBJ whole genome shotgun (WGS) entry which is preliminary data.</text>
</comment>
<sequence length="279" mass="31683">MRYLNGGTLLSIVLKENPVEDIDISSAGLNIEDLALLGPCNGIVCLTRLGVYSPIVLCNPSMKEFRVLPEPSDKKFFSRDYFVISGYGFDPSTNDCKVVKFGFHGPDFVTSVLVFRMTDEVFDEIPLPEVSSMEHTSANELFILGDSLALARWMFPMGLFSMEKLFDIWVMDEKGAEVYWTKKFTIGPLEVDFPLGFPRNGEFVFESSGGRIMSCHIDTQQTKEYQVCVHRPQRCYLVGLEVLLYTESLVSIKRHNERDGHDDSFAYLSRLWSSLFSTE</sequence>
<dbReference type="EMBL" id="CM037155">
    <property type="protein sequence ID" value="KAH7846160.1"/>
    <property type="molecule type" value="Genomic_DNA"/>
</dbReference>
<keyword evidence="2" id="KW-1185">Reference proteome</keyword>
<accession>A0ACB7XZN7</accession>
<name>A0ACB7XZN7_9ERIC</name>
<reference evidence="1 2" key="1">
    <citation type="journal article" date="2021" name="Hortic Res">
        <title>High-quality reference genome and annotation aids understanding of berry development for evergreen blueberry (Vaccinium darrowii).</title>
        <authorList>
            <person name="Yu J."/>
            <person name="Hulse-Kemp A.M."/>
            <person name="Babiker E."/>
            <person name="Staton M."/>
        </authorList>
    </citation>
    <scope>NUCLEOTIDE SEQUENCE [LARGE SCALE GENOMIC DNA]</scope>
    <source>
        <strain evidence="2">cv. NJ 8807/NJ 8810</strain>
        <tissue evidence="1">Young leaf</tissue>
    </source>
</reference>
<evidence type="ECO:0000313" key="2">
    <source>
        <dbReference type="Proteomes" id="UP000828048"/>
    </source>
</evidence>